<dbReference type="Pfam" id="PF18818">
    <property type="entry name" value="MPTase-PolyVal"/>
    <property type="match status" value="1"/>
</dbReference>
<gene>
    <name evidence="3" type="ORF">PM738_19790</name>
</gene>
<dbReference type="RefSeq" id="WP_008791069.1">
    <property type="nucleotide sequence ID" value="NZ_CP083622.1"/>
</dbReference>
<protein>
    <submittedName>
        <fullName evidence="3">Zincin-like metallopeptidase domain-containing protein</fullName>
    </submittedName>
</protein>
<evidence type="ECO:0000259" key="1">
    <source>
        <dbReference type="Pfam" id="PF08401"/>
    </source>
</evidence>
<reference evidence="3" key="1">
    <citation type="submission" date="2023-01" db="EMBL/GenBank/DDBJ databases">
        <title>Human gut microbiome strain richness.</title>
        <authorList>
            <person name="Chen-Liaw A."/>
        </authorList>
    </citation>
    <scope>NUCLEOTIDE SEQUENCE</scope>
    <source>
        <strain evidence="3">1001217st2_G6_1001217B_191108</strain>
    </source>
</reference>
<feature type="domain" description="N-terminal" evidence="1">
    <location>
        <begin position="8"/>
        <end position="138"/>
    </location>
</feature>
<dbReference type="InterPro" id="IPR041459">
    <property type="entry name" value="MPTase-PolyVal"/>
</dbReference>
<dbReference type="AlphaFoldDB" id="A0AB35IN13"/>
<evidence type="ECO:0000313" key="4">
    <source>
        <dbReference type="Proteomes" id="UP001211987"/>
    </source>
</evidence>
<proteinExistence type="predicted"/>
<feature type="domain" description="Polyvalent protein metallopeptidase" evidence="2">
    <location>
        <begin position="171"/>
        <end position="290"/>
    </location>
</feature>
<organism evidence="3 4">
    <name type="scientific">Thomasclavelia ramosa</name>
    <dbReference type="NCBI Taxonomy" id="1547"/>
    <lineage>
        <taxon>Bacteria</taxon>
        <taxon>Bacillati</taxon>
        <taxon>Bacillota</taxon>
        <taxon>Erysipelotrichia</taxon>
        <taxon>Erysipelotrichales</taxon>
        <taxon>Coprobacillaceae</taxon>
        <taxon>Thomasclavelia</taxon>
    </lineage>
</organism>
<comment type="caution">
    <text evidence="3">The sequence shown here is derived from an EMBL/GenBank/DDBJ whole genome shotgun (WGS) entry which is preliminary data.</text>
</comment>
<sequence>MNNEMSKTRQMLIEGYIESLEQEQIPWKKGWNNGDSQHNPITNTFYRGINQLLLNYIYDERRYEDPRWLTFNQIRKEGWTLENAKGQGVPLEKWGIYDREEKKYINVSDMKKIIVEEQLEGREVDARFCWSCKTFTVFNASLVKGIEKYEIIRNEFDIDEVGFEMIKNYCDATDLAIIEGRQSNGKAFYNKTYDTVYVPDRYYFDDSYEYLATILHECCHSTGHPNRLNRNMLNEHDEYALEELRAEIGSSFLCGDLGLDISNTRIDNHKAYIQSWISGFKEKPNVLLSAINDAKKITDYIENKGELSEIIERQKCVIQGRKR</sequence>
<dbReference type="Proteomes" id="UP001211987">
    <property type="component" value="Unassembled WGS sequence"/>
</dbReference>
<dbReference type="EMBL" id="JAQLKE010000077">
    <property type="protein sequence ID" value="MDB7086021.1"/>
    <property type="molecule type" value="Genomic_DNA"/>
</dbReference>
<dbReference type="GO" id="GO:0003697">
    <property type="term" value="F:single-stranded DNA binding"/>
    <property type="evidence" value="ECO:0007669"/>
    <property type="project" value="InterPro"/>
</dbReference>
<dbReference type="Pfam" id="PF08401">
    <property type="entry name" value="ArdcN"/>
    <property type="match status" value="1"/>
</dbReference>
<name>A0AB35IN13_9FIRM</name>
<evidence type="ECO:0000259" key="2">
    <source>
        <dbReference type="Pfam" id="PF18818"/>
    </source>
</evidence>
<accession>A0AB35IN13</accession>
<evidence type="ECO:0000313" key="3">
    <source>
        <dbReference type="EMBL" id="MDB7086021.1"/>
    </source>
</evidence>
<dbReference type="InterPro" id="IPR013610">
    <property type="entry name" value="ArdC_N"/>
</dbReference>